<feature type="non-terminal residue" evidence="1">
    <location>
        <position position="1"/>
    </location>
</feature>
<dbReference type="Proteomes" id="UP000815325">
    <property type="component" value="Unassembled WGS sequence"/>
</dbReference>
<protein>
    <submittedName>
        <fullName evidence="1">Uncharacterized protein</fullName>
    </submittedName>
</protein>
<evidence type="ECO:0000313" key="2">
    <source>
        <dbReference type="Proteomes" id="UP000815325"/>
    </source>
</evidence>
<dbReference type="EMBL" id="MU070236">
    <property type="protein sequence ID" value="KAF5828866.1"/>
    <property type="molecule type" value="Genomic_DNA"/>
</dbReference>
<reference evidence="1" key="1">
    <citation type="submission" date="2017-08" db="EMBL/GenBank/DDBJ databases">
        <authorList>
            <person name="Polle J.E."/>
            <person name="Barry K."/>
            <person name="Cushman J."/>
            <person name="Schmutz J."/>
            <person name="Tran D."/>
            <person name="Hathwaick L.T."/>
            <person name="Yim W.C."/>
            <person name="Jenkins J."/>
            <person name="Mckie-Krisberg Z.M."/>
            <person name="Prochnik S."/>
            <person name="Lindquist E."/>
            <person name="Dockter R.B."/>
            <person name="Adam C."/>
            <person name="Molina H."/>
            <person name="Bunkerborg J."/>
            <person name="Jin E."/>
            <person name="Buchheim M."/>
            <person name="Magnuson J."/>
        </authorList>
    </citation>
    <scope>NUCLEOTIDE SEQUENCE</scope>
    <source>
        <strain evidence="1">CCAP 19/18</strain>
    </source>
</reference>
<keyword evidence="2" id="KW-1185">Reference proteome</keyword>
<proteinExistence type="predicted"/>
<sequence length="67" mass="7173">EGTEGFLSQGGESGQLSAMCPWTLLRGHSESLSFFCLALSCKKSPTIWVPAKKTGPQYMVLCLVGAH</sequence>
<comment type="caution">
    <text evidence="1">The sequence shown here is derived from an EMBL/GenBank/DDBJ whole genome shotgun (WGS) entry which is preliminary data.</text>
</comment>
<name>A0ABQ7G2P4_DUNSA</name>
<organism evidence="1 2">
    <name type="scientific">Dunaliella salina</name>
    <name type="common">Green alga</name>
    <name type="synonym">Protococcus salinus</name>
    <dbReference type="NCBI Taxonomy" id="3046"/>
    <lineage>
        <taxon>Eukaryota</taxon>
        <taxon>Viridiplantae</taxon>
        <taxon>Chlorophyta</taxon>
        <taxon>core chlorophytes</taxon>
        <taxon>Chlorophyceae</taxon>
        <taxon>CS clade</taxon>
        <taxon>Chlamydomonadales</taxon>
        <taxon>Dunaliellaceae</taxon>
        <taxon>Dunaliella</taxon>
    </lineage>
</organism>
<gene>
    <name evidence="1" type="ORF">DUNSADRAFT_16968</name>
</gene>
<accession>A0ABQ7G2P4</accession>
<evidence type="ECO:0000313" key="1">
    <source>
        <dbReference type="EMBL" id="KAF5828866.1"/>
    </source>
</evidence>